<dbReference type="InterPro" id="IPR025705">
    <property type="entry name" value="Beta_hexosaminidase_sua/sub"/>
</dbReference>
<dbReference type="Pfam" id="PF00728">
    <property type="entry name" value="Glyco_hydro_20"/>
    <property type="match status" value="1"/>
</dbReference>
<dbReference type="KEGG" id="fit:Fi14EGH31_08700"/>
<dbReference type="InterPro" id="IPR017853">
    <property type="entry name" value="GH"/>
</dbReference>
<dbReference type="Pfam" id="PF02838">
    <property type="entry name" value="Glyco_hydro_20b"/>
    <property type="match status" value="1"/>
</dbReference>
<dbReference type="GO" id="GO:0005975">
    <property type="term" value="P:carbohydrate metabolic process"/>
    <property type="evidence" value="ECO:0007669"/>
    <property type="project" value="InterPro"/>
</dbReference>
<comment type="similarity">
    <text evidence="1">Belongs to the glycosyl hydrolase 20 family.</text>
</comment>
<feature type="region of interest" description="Disordered" evidence="6">
    <location>
        <begin position="1197"/>
        <end position="1236"/>
    </location>
</feature>
<dbReference type="InterPro" id="IPR000421">
    <property type="entry name" value="FA58C"/>
</dbReference>
<evidence type="ECO:0000313" key="12">
    <source>
        <dbReference type="Proteomes" id="UP000593842"/>
    </source>
</evidence>
<evidence type="ECO:0000313" key="11">
    <source>
        <dbReference type="EMBL" id="BCL57158.1"/>
    </source>
</evidence>
<dbReference type="GO" id="GO:0004563">
    <property type="term" value="F:beta-N-acetylhexosaminidase activity"/>
    <property type="evidence" value="ECO:0007669"/>
    <property type="project" value="InterPro"/>
</dbReference>
<dbReference type="Proteomes" id="UP000593842">
    <property type="component" value="Chromosome"/>
</dbReference>
<evidence type="ECO:0000256" key="1">
    <source>
        <dbReference type="ARBA" id="ARBA00006285"/>
    </source>
</evidence>
<feature type="domain" description="Beta-hexosaminidase bacterial type N-terminal" evidence="9">
    <location>
        <begin position="130"/>
        <end position="197"/>
    </location>
</feature>
<dbReference type="SUPFAM" id="SSF55545">
    <property type="entry name" value="beta-N-acetylhexosaminidase-like domain"/>
    <property type="match status" value="1"/>
</dbReference>
<evidence type="ECO:0000256" key="6">
    <source>
        <dbReference type="SAM" id="MobiDB-lite"/>
    </source>
</evidence>
<evidence type="ECO:0000256" key="4">
    <source>
        <dbReference type="ARBA" id="ARBA00023295"/>
    </source>
</evidence>
<dbReference type="SUPFAM" id="SSF51445">
    <property type="entry name" value="(Trans)glycosidases"/>
    <property type="match status" value="1"/>
</dbReference>
<dbReference type="PRINTS" id="PR00738">
    <property type="entry name" value="GLHYDRLASE20"/>
</dbReference>
<dbReference type="Pfam" id="PF06458">
    <property type="entry name" value="MucBP"/>
    <property type="match status" value="1"/>
</dbReference>
<feature type="compositionally biased region" description="Low complexity" evidence="6">
    <location>
        <begin position="1201"/>
        <end position="1214"/>
    </location>
</feature>
<feature type="active site" description="Proton donor" evidence="5">
    <location>
        <position position="347"/>
    </location>
</feature>
<evidence type="ECO:0000259" key="7">
    <source>
        <dbReference type="Pfam" id="PF00728"/>
    </source>
</evidence>
<evidence type="ECO:0000256" key="2">
    <source>
        <dbReference type="ARBA" id="ARBA00022737"/>
    </source>
</evidence>
<dbReference type="InterPro" id="IPR009459">
    <property type="entry name" value="MucBP_dom"/>
</dbReference>
<dbReference type="PANTHER" id="PTHR43678">
    <property type="entry name" value="PUTATIVE (AFU_ORTHOLOGUE AFUA_2G00640)-RELATED"/>
    <property type="match status" value="1"/>
</dbReference>
<evidence type="ECO:0008006" key="13">
    <source>
        <dbReference type="Google" id="ProtNLM"/>
    </source>
</evidence>
<dbReference type="InterPro" id="IPR052764">
    <property type="entry name" value="GH20_Enzymes"/>
</dbReference>
<reference evidence="12" key="1">
    <citation type="submission" date="2020-09" db="EMBL/GenBank/DDBJ databases">
        <title>Complete genome sequencing of Faecalibacillus intestinalis strain 14EGH31.</title>
        <authorList>
            <person name="Sakamoto M."/>
            <person name="Murakami T."/>
            <person name="Mori H."/>
        </authorList>
    </citation>
    <scope>NUCLEOTIDE SEQUENCE [LARGE SCALE GENOMIC DNA]</scope>
    <source>
        <strain evidence="12">14EGH31</strain>
    </source>
</reference>
<gene>
    <name evidence="11" type="ORF">Fi14EGH31_08700</name>
</gene>
<feature type="compositionally biased region" description="Polar residues" evidence="6">
    <location>
        <begin position="1225"/>
        <end position="1234"/>
    </location>
</feature>
<evidence type="ECO:0000259" key="8">
    <source>
        <dbReference type="Pfam" id="PF00754"/>
    </source>
</evidence>
<feature type="domain" description="MucBP" evidence="10">
    <location>
        <begin position="593"/>
        <end position="654"/>
    </location>
</feature>
<dbReference type="Gene3D" id="3.20.20.80">
    <property type="entry name" value="Glycosidases"/>
    <property type="match status" value="1"/>
</dbReference>
<organism evidence="11 12">
    <name type="scientific">Faecalibacillus intestinalis</name>
    <dbReference type="NCBI Taxonomy" id="1982626"/>
    <lineage>
        <taxon>Bacteria</taxon>
        <taxon>Bacillati</taxon>
        <taxon>Bacillota</taxon>
        <taxon>Erysipelotrichia</taxon>
        <taxon>Erysipelotrichales</taxon>
        <taxon>Coprobacillaceae</taxon>
        <taxon>Faecalibacillus</taxon>
    </lineage>
</organism>
<evidence type="ECO:0000256" key="3">
    <source>
        <dbReference type="ARBA" id="ARBA00022801"/>
    </source>
</evidence>
<dbReference type="InterPro" id="IPR015883">
    <property type="entry name" value="Glyco_hydro_20_cat"/>
</dbReference>
<accession>A0A7I8DX95</accession>
<dbReference type="Pfam" id="PF07554">
    <property type="entry name" value="FIVAR"/>
    <property type="match status" value="5"/>
</dbReference>
<dbReference type="RefSeq" id="WP_200765190.1">
    <property type="nucleotide sequence ID" value="NZ_AP024085.1"/>
</dbReference>
<evidence type="ECO:0000256" key="5">
    <source>
        <dbReference type="PIRSR" id="PIRSR625705-1"/>
    </source>
</evidence>
<dbReference type="Pfam" id="PF00754">
    <property type="entry name" value="F5_F8_type_C"/>
    <property type="match status" value="1"/>
</dbReference>
<dbReference type="InterPro" id="IPR015882">
    <property type="entry name" value="HEX_bac_N"/>
</dbReference>
<dbReference type="InterPro" id="IPR008979">
    <property type="entry name" value="Galactose-bd-like_sf"/>
</dbReference>
<proteinExistence type="inferred from homology"/>
<evidence type="ECO:0000259" key="10">
    <source>
        <dbReference type="Pfam" id="PF06458"/>
    </source>
</evidence>
<sequence>MKGKVSKNKFLKVVLPALLVVAIICQAVGFQAVLAKGNVATTSSDSISNLTDQQLQALTNPILQSYKADSSHKVWKMTNDSRLAVLANQTNIENARLQEVVKLVNSEFVEKEIISSPLAMVYAQEKDVSYGDILIDIDQTSSITSSSNSKEAYKITIGENGVRLTGASENAIMHGLRTIQNLIITNDGLVYGEIVDYPNVAERRVHVDCARKYISKDWFIRQIREMSYMKMNALQIHFSENMGFRIECETDPSIVSDQYLTKTEVREILAEAKKYGINVIPSFDSPGHVDQILKAHPEYGQVNTSGNHYKSGLDVTNPEAIAYIRSLYDEYMDLFEGCTDFHIGGDEYMEFDRAPFTTEYKSVLNSYAVKKYGQGYIWKDVITGYINDLAEYVHNRGFTPRIWNDGVYYGENSYEGAQKIKMHDYIGIDFWSQMSWNSSIANLQTFINKGHDTIYNINASFFYYVLRNSKPTDGREQHSFDNLNADRKIYNEWSPGKFQGNPAVNDGSDFIKGASLAIWCDNPNLCSEDVITEDIADELRALASKSWNTSSNSITDFDSFQENYTKLGNVAGFEKGSTLPDVGEFLTAGDLGKITIRFVDENNQELKHEVTKYGTVGEKFEFSADPIYGYRVIDNKPITGTYTKEGAVYVFTYELYTDKAALNNEVTNALKEKDYINETFSEYKTALIAAKAINDKTDATQAEVDEVYDELIEAKAKAVKIEYYSLYVQSTYPLKQDDYVGGYEAYKQAVDAGKALLSSDTLNAETAKGAYEAIKTAKSNLVKPDGNTPSITATDNYYEKNQWYPTKEYSYEKMLDNDLNTKCWFGQEQAADKEFKFTFPTAVNMTSVQVIQPSNVGPDALKGADIEVSLDGEKWTKVGSITENDLDYTATFEKTAVKYVRVRLTVAKPGYWYQVSEVKFAYEQPQEDNTLRDMINEAEELDISGKSSVLVSNMVDALIAGQKEYVKGTTDTTTVETNLRNAIDALKNAADTTDLSRLIEEVQKLNEADYTVDSWNDLKTSYNKALKVLENKTATQEQVDKAYDDLDKAIKGLIDAPIAADKTELLKIMETTKELVEKDYTPESWKVLKDALDEANKVVADDKVTQEQVNKAYDDLDKAIKGLIDAPVIVDKKELSNVIETTNDFVEKDYTVDSWKAFKEALDHAKDVLQNENTTQDEVDQALASLQDAIKNLKTVSQTGNNDQPNQKPNDQIQTSIKKEDDNKTSSTKNNSHIKTGDDMSVVPYILLMATAGGYIALQRRNKED</sequence>
<dbReference type="CDD" id="cd06564">
    <property type="entry name" value="GH20_DspB_LnbB-like"/>
    <property type="match status" value="1"/>
</dbReference>
<dbReference type="Gene3D" id="2.60.120.260">
    <property type="entry name" value="Galactose-binding domain-like"/>
    <property type="match status" value="1"/>
</dbReference>
<dbReference type="InterPro" id="IPR029018">
    <property type="entry name" value="Hex-like_dom2"/>
</dbReference>
<dbReference type="PANTHER" id="PTHR43678:SF1">
    <property type="entry name" value="BETA-N-ACETYLHEXOSAMINIDASE"/>
    <property type="match status" value="1"/>
</dbReference>
<feature type="domain" description="F5/8 type C" evidence="8">
    <location>
        <begin position="806"/>
        <end position="916"/>
    </location>
</feature>
<keyword evidence="2" id="KW-0677">Repeat</keyword>
<dbReference type="Gene3D" id="1.20.1270.70">
    <property type="entry name" value="Designed single chain three-helix bundle"/>
    <property type="match status" value="4"/>
</dbReference>
<dbReference type="SUPFAM" id="SSF49785">
    <property type="entry name" value="Galactose-binding domain-like"/>
    <property type="match status" value="1"/>
</dbReference>
<keyword evidence="3" id="KW-0378">Hydrolase</keyword>
<protein>
    <recommendedName>
        <fullName evidence="13">Beta-N-acetylhexosaminidase</fullName>
    </recommendedName>
</protein>
<evidence type="ECO:0000259" key="9">
    <source>
        <dbReference type="Pfam" id="PF02838"/>
    </source>
</evidence>
<keyword evidence="4" id="KW-0326">Glycosidase</keyword>
<dbReference type="GeneID" id="70579310"/>
<feature type="domain" description="Glycoside hydrolase family 20 catalytic" evidence="7">
    <location>
        <begin position="203"/>
        <end position="547"/>
    </location>
</feature>
<dbReference type="EMBL" id="AP024085">
    <property type="protein sequence ID" value="BCL57158.1"/>
    <property type="molecule type" value="Genomic_DNA"/>
</dbReference>
<name>A0A7I8DX95_9FIRM</name>
<dbReference type="AlphaFoldDB" id="A0A7I8DX95"/>
<dbReference type="Gene3D" id="3.30.379.10">
    <property type="entry name" value="Chitobiase/beta-hexosaminidase domain 2-like"/>
    <property type="match status" value="1"/>
</dbReference>